<name>A0A0F9S329_9ZZZZ</name>
<dbReference type="EMBL" id="LAZR01000836">
    <property type="protein sequence ID" value="KKN56642.1"/>
    <property type="molecule type" value="Genomic_DNA"/>
</dbReference>
<dbReference type="AlphaFoldDB" id="A0A0F9S329"/>
<sequence length="112" mass="12632">MRKYVTLNSKEVQEALFTAGFGWADTGGKTVLHLDMPLVYMNSFGAGRLTYSLQFARLNRDVEEGYIAVNPRDVVDDPFQFDGAVQPEKMIEIGDKEYSESTIKAALKEYVK</sequence>
<reference evidence="1" key="1">
    <citation type="journal article" date="2015" name="Nature">
        <title>Complex archaea that bridge the gap between prokaryotes and eukaryotes.</title>
        <authorList>
            <person name="Spang A."/>
            <person name="Saw J.H."/>
            <person name="Jorgensen S.L."/>
            <person name="Zaremba-Niedzwiedzka K."/>
            <person name="Martijn J."/>
            <person name="Lind A.E."/>
            <person name="van Eijk R."/>
            <person name="Schleper C."/>
            <person name="Guy L."/>
            <person name="Ettema T.J."/>
        </authorList>
    </citation>
    <scope>NUCLEOTIDE SEQUENCE</scope>
</reference>
<proteinExistence type="predicted"/>
<accession>A0A0F9S329</accession>
<comment type="caution">
    <text evidence="1">The sequence shown here is derived from an EMBL/GenBank/DDBJ whole genome shotgun (WGS) entry which is preliminary data.</text>
</comment>
<protein>
    <submittedName>
        <fullName evidence="1">Uncharacterized protein</fullName>
    </submittedName>
</protein>
<evidence type="ECO:0000313" key="1">
    <source>
        <dbReference type="EMBL" id="KKN56642.1"/>
    </source>
</evidence>
<organism evidence="1">
    <name type="scientific">marine sediment metagenome</name>
    <dbReference type="NCBI Taxonomy" id="412755"/>
    <lineage>
        <taxon>unclassified sequences</taxon>
        <taxon>metagenomes</taxon>
        <taxon>ecological metagenomes</taxon>
    </lineage>
</organism>
<gene>
    <name evidence="1" type="ORF">LCGC14_0570540</name>
</gene>